<dbReference type="PROSITE" id="PS51197">
    <property type="entry name" value="HTH_RRF2_2"/>
    <property type="match status" value="1"/>
</dbReference>
<evidence type="ECO:0000313" key="1">
    <source>
        <dbReference type="EMBL" id="GAI94145.1"/>
    </source>
</evidence>
<dbReference type="AlphaFoldDB" id="X1U2V6"/>
<protein>
    <recommendedName>
        <fullName evidence="2">Rrf2 family transcriptional regulator</fullName>
    </recommendedName>
</protein>
<name>X1U2V6_9ZZZZ</name>
<gene>
    <name evidence="1" type="ORF">S12H4_30962</name>
</gene>
<feature type="non-terminal residue" evidence="1">
    <location>
        <position position="39"/>
    </location>
</feature>
<dbReference type="EMBL" id="BARW01018031">
    <property type="protein sequence ID" value="GAI94145.1"/>
    <property type="molecule type" value="Genomic_DNA"/>
</dbReference>
<dbReference type="InterPro" id="IPR000944">
    <property type="entry name" value="Tscrpt_reg_Rrf2"/>
</dbReference>
<dbReference type="InterPro" id="IPR036390">
    <property type="entry name" value="WH_DNA-bd_sf"/>
</dbReference>
<dbReference type="Pfam" id="PF02082">
    <property type="entry name" value="Rrf2"/>
    <property type="match status" value="1"/>
</dbReference>
<proteinExistence type="predicted"/>
<evidence type="ECO:0008006" key="2">
    <source>
        <dbReference type="Google" id="ProtNLM"/>
    </source>
</evidence>
<dbReference type="SUPFAM" id="SSF46785">
    <property type="entry name" value="Winged helix' DNA-binding domain"/>
    <property type="match status" value="1"/>
</dbReference>
<dbReference type="Gene3D" id="1.10.10.10">
    <property type="entry name" value="Winged helix-like DNA-binding domain superfamily/Winged helix DNA-binding domain"/>
    <property type="match status" value="1"/>
</dbReference>
<dbReference type="InterPro" id="IPR036388">
    <property type="entry name" value="WH-like_DNA-bd_sf"/>
</dbReference>
<organism evidence="1">
    <name type="scientific">marine sediment metagenome</name>
    <dbReference type="NCBI Taxonomy" id="412755"/>
    <lineage>
        <taxon>unclassified sequences</taxon>
        <taxon>metagenomes</taxon>
        <taxon>ecological metagenomes</taxon>
    </lineage>
</organism>
<comment type="caution">
    <text evidence="1">The sequence shown here is derived from an EMBL/GenBank/DDBJ whole genome shotgun (WGS) entry which is preliminary data.</text>
</comment>
<sequence>MKLSTRGRYGTRALLDLALHEEGPVLLKDIAQRQQISLQ</sequence>
<reference evidence="1" key="1">
    <citation type="journal article" date="2014" name="Front. Microbiol.">
        <title>High frequency of phylogenetically diverse reductive dehalogenase-homologous genes in deep subseafloor sedimentary metagenomes.</title>
        <authorList>
            <person name="Kawai M."/>
            <person name="Futagami T."/>
            <person name="Toyoda A."/>
            <person name="Takaki Y."/>
            <person name="Nishi S."/>
            <person name="Hori S."/>
            <person name="Arai W."/>
            <person name="Tsubouchi T."/>
            <person name="Morono Y."/>
            <person name="Uchiyama I."/>
            <person name="Ito T."/>
            <person name="Fujiyama A."/>
            <person name="Inagaki F."/>
            <person name="Takami H."/>
        </authorList>
    </citation>
    <scope>NUCLEOTIDE SEQUENCE</scope>
    <source>
        <strain evidence="1">Expedition CK06-06</strain>
    </source>
</reference>
<accession>X1U2V6</accession>